<reference evidence="9" key="1">
    <citation type="submission" date="2017-01" db="EMBL/GenBank/DDBJ databases">
        <authorList>
            <person name="Varghese N."/>
            <person name="Submissions S."/>
        </authorList>
    </citation>
    <scope>NUCLEOTIDE SEQUENCE [LARGE SCALE GENOMIC DNA]</scope>
    <source>
        <strain evidence="9">ATCC 51758</strain>
    </source>
</reference>
<dbReference type="Proteomes" id="UP000186819">
    <property type="component" value="Unassembled WGS sequence"/>
</dbReference>
<dbReference type="GO" id="GO:0051537">
    <property type="term" value="F:2 iron, 2 sulfur cluster binding"/>
    <property type="evidence" value="ECO:0007669"/>
    <property type="project" value="UniProtKB-KW"/>
</dbReference>
<dbReference type="STRING" id="34027.SAMN05421829_104180"/>
<dbReference type="CDD" id="cd03467">
    <property type="entry name" value="Rieske"/>
    <property type="match status" value="1"/>
</dbReference>
<name>A0A1N6SQZ4_9RHOO</name>
<gene>
    <name evidence="8" type="ORF">SAMN05421829_104180</name>
</gene>
<evidence type="ECO:0000313" key="9">
    <source>
        <dbReference type="Proteomes" id="UP000186819"/>
    </source>
</evidence>
<evidence type="ECO:0000256" key="4">
    <source>
        <dbReference type="ARBA" id="ARBA00023014"/>
    </source>
</evidence>
<evidence type="ECO:0000259" key="7">
    <source>
        <dbReference type="PROSITE" id="PS51296"/>
    </source>
</evidence>
<dbReference type="GO" id="GO:0016020">
    <property type="term" value="C:membrane"/>
    <property type="evidence" value="ECO:0007669"/>
    <property type="project" value="InterPro"/>
</dbReference>
<dbReference type="Gene3D" id="2.102.10.10">
    <property type="entry name" value="Rieske [2Fe-2S] iron-sulphur domain"/>
    <property type="match status" value="1"/>
</dbReference>
<keyword evidence="5" id="KW-1015">Disulfide bond</keyword>
<dbReference type="PRINTS" id="PR00162">
    <property type="entry name" value="RIESKE"/>
</dbReference>
<dbReference type="InterPro" id="IPR014349">
    <property type="entry name" value="Rieske_Fe-S_prot"/>
</dbReference>
<dbReference type="Pfam" id="PF00355">
    <property type="entry name" value="Rieske"/>
    <property type="match status" value="1"/>
</dbReference>
<organism evidence="8 9">
    <name type="scientific">Aromatoleum tolulyticum</name>
    <dbReference type="NCBI Taxonomy" id="34027"/>
    <lineage>
        <taxon>Bacteria</taxon>
        <taxon>Pseudomonadati</taxon>
        <taxon>Pseudomonadota</taxon>
        <taxon>Betaproteobacteria</taxon>
        <taxon>Rhodocyclales</taxon>
        <taxon>Rhodocyclaceae</taxon>
        <taxon>Aromatoleum</taxon>
    </lineage>
</organism>
<dbReference type="GO" id="GO:0046872">
    <property type="term" value="F:metal ion binding"/>
    <property type="evidence" value="ECO:0007669"/>
    <property type="project" value="UniProtKB-KW"/>
</dbReference>
<evidence type="ECO:0000256" key="5">
    <source>
        <dbReference type="ARBA" id="ARBA00023157"/>
    </source>
</evidence>
<dbReference type="PROSITE" id="PS51296">
    <property type="entry name" value="RIESKE"/>
    <property type="match status" value="1"/>
</dbReference>
<dbReference type="InterPro" id="IPR036922">
    <property type="entry name" value="Rieske_2Fe-2S_sf"/>
</dbReference>
<sequence>MSQMEQRETCGCTAQAPVDSTRRKIFKIAALGLAAGVGLHGRAALALETVPEELRHATGDLLVEEDAEGEPTPLKLTDLRVGKPLLAFPYDAAAKRIRSETRLNKVVLLRLPEAELDAETKALSAGGVLAFSAICTHMGCDIKTFMGSEKVFACFCHASKFRPLERGSVAGGPAPRALPVLPLKLDGDTLVIAGPFATPPGFTAQA</sequence>
<proteinExistence type="predicted"/>
<evidence type="ECO:0000256" key="1">
    <source>
        <dbReference type="ARBA" id="ARBA00022714"/>
    </source>
</evidence>
<dbReference type="AlphaFoldDB" id="A0A1N6SQZ4"/>
<evidence type="ECO:0000256" key="6">
    <source>
        <dbReference type="ARBA" id="ARBA00034078"/>
    </source>
</evidence>
<dbReference type="InterPro" id="IPR017941">
    <property type="entry name" value="Rieske_2Fe-2S"/>
</dbReference>
<dbReference type="SUPFAM" id="SSF50022">
    <property type="entry name" value="ISP domain"/>
    <property type="match status" value="1"/>
</dbReference>
<keyword evidence="2" id="KW-0479">Metal-binding</keyword>
<dbReference type="EMBL" id="FTMD01000004">
    <property type="protein sequence ID" value="SIQ43346.1"/>
    <property type="molecule type" value="Genomic_DNA"/>
</dbReference>
<feature type="domain" description="Rieske" evidence="7">
    <location>
        <begin position="126"/>
        <end position="192"/>
    </location>
</feature>
<evidence type="ECO:0000256" key="3">
    <source>
        <dbReference type="ARBA" id="ARBA00023004"/>
    </source>
</evidence>
<protein>
    <submittedName>
        <fullName evidence="8">Rieske Fe-S protein</fullName>
    </submittedName>
</protein>
<keyword evidence="3" id="KW-0408">Iron</keyword>
<keyword evidence="4" id="KW-0411">Iron-sulfur</keyword>
<keyword evidence="9" id="KW-1185">Reference proteome</keyword>
<evidence type="ECO:0000313" key="8">
    <source>
        <dbReference type="EMBL" id="SIQ43346.1"/>
    </source>
</evidence>
<evidence type="ECO:0000256" key="2">
    <source>
        <dbReference type="ARBA" id="ARBA00022723"/>
    </source>
</evidence>
<keyword evidence="1" id="KW-0001">2Fe-2S</keyword>
<dbReference type="PANTHER" id="PTHR10134">
    <property type="entry name" value="CYTOCHROME B-C1 COMPLEX SUBUNIT RIESKE, MITOCHONDRIAL"/>
    <property type="match status" value="1"/>
</dbReference>
<comment type="cofactor">
    <cofactor evidence="6">
        <name>[2Fe-2S] cluster</name>
        <dbReference type="ChEBI" id="CHEBI:190135"/>
    </cofactor>
</comment>
<dbReference type="InterPro" id="IPR005805">
    <property type="entry name" value="Rieske_Fe-S_prot_C"/>
</dbReference>
<accession>A0A1N6SQZ4</accession>